<gene>
    <name evidence="2" type="ORF">PDIGIT_LOCUS10756</name>
</gene>
<evidence type="ECO:0000313" key="3">
    <source>
        <dbReference type="Proteomes" id="UP001152607"/>
    </source>
</evidence>
<evidence type="ECO:0000313" key="2">
    <source>
        <dbReference type="EMBL" id="CAI6337642.1"/>
    </source>
</evidence>
<evidence type="ECO:0000256" key="1">
    <source>
        <dbReference type="SAM" id="MobiDB-lite"/>
    </source>
</evidence>
<reference evidence="2" key="1">
    <citation type="submission" date="2023-01" db="EMBL/GenBank/DDBJ databases">
        <authorList>
            <person name="Van Ghelder C."/>
            <person name="Rancurel C."/>
        </authorList>
    </citation>
    <scope>NUCLEOTIDE SEQUENCE</scope>
    <source>
        <strain evidence="2">CNCM I-4278</strain>
    </source>
</reference>
<feature type="compositionally biased region" description="Polar residues" evidence="1">
    <location>
        <begin position="1"/>
        <end position="16"/>
    </location>
</feature>
<sequence length="123" mass="13628">MPYTTNIRNSSYFQGKTKNKTKQKSIASKDSPLSLPFPLEANGCCHTFLSCAADPRSNTKLRNPPRPSPSIRSVRSRARARGRPQTSPSARSYSKLDFYSSAVKMHAGRVYGCMCFSGNALIY</sequence>
<feature type="region of interest" description="Disordered" evidence="1">
    <location>
        <begin position="1"/>
        <end position="29"/>
    </location>
</feature>
<proteinExistence type="predicted"/>
<protein>
    <submittedName>
        <fullName evidence="2">Uncharacterized protein</fullName>
    </submittedName>
</protein>
<dbReference type="Proteomes" id="UP001152607">
    <property type="component" value="Unassembled WGS sequence"/>
</dbReference>
<comment type="caution">
    <text evidence="2">The sequence shown here is derived from an EMBL/GenBank/DDBJ whole genome shotgun (WGS) entry which is preliminary data.</text>
</comment>
<feature type="region of interest" description="Disordered" evidence="1">
    <location>
        <begin position="55"/>
        <end position="91"/>
    </location>
</feature>
<dbReference type="AlphaFoldDB" id="A0A9W4XXE8"/>
<keyword evidence="3" id="KW-1185">Reference proteome</keyword>
<dbReference type="EMBL" id="CAOQHR010000007">
    <property type="protein sequence ID" value="CAI6337642.1"/>
    <property type="molecule type" value="Genomic_DNA"/>
</dbReference>
<organism evidence="2 3">
    <name type="scientific">Periconia digitata</name>
    <dbReference type="NCBI Taxonomy" id="1303443"/>
    <lineage>
        <taxon>Eukaryota</taxon>
        <taxon>Fungi</taxon>
        <taxon>Dikarya</taxon>
        <taxon>Ascomycota</taxon>
        <taxon>Pezizomycotina</taxon>
        <taxon>Dothideomycetes</taxon>
        <taxon>Pleosporomycetidae</taxon>
        <taxon>Pleosporales</taxon>
        <taxon>Massarineae</taxon>
        <taxon>Periconiaceae</taxon>
        <taxon>Periconia</taxon>
    </lineage>
</organism>
<name>A0A9W4XXE8_9PLEO</name>
<accession>A0A9W4XXE8</accession>